<evidence type="ECO:0000313" key="13">
    <source>
        <dbReference type="EMBL" id="VDN83331.1"/>
    </source>
</evidence>
<evidence type="ECO:0000256" key="4">
    <source>
        <dbReference type="ARBA" id="ARBA00022741"/>
    </source>
</evidence>
<accession>A0A158PQJ1</accession>
<keyword evidence="4 10" id="KW-0547">Nucleotide-binding</keyword>
<evidence type="ECO:0000256" key="3">
    <source>
        <dbReference type="ARBA" id="ARBA00022679"/>
    </source>
</evidence>
<dbReference type="PROSITE" id="PS50011">
    <property type="entry name" value="PROTEIN_KINASE_DOM"/>
    <property type="match status" value="1"/>
</dbReference>
<dbReference type="WBParaSite" id="BPAG_0000217501-mRNA-1">
    <property type="protein sequence ID" value="BPAG_0000217501-mRNA-1"/>
    <property type="gene ID" value="BPAG_0000217501"/>
</dbReference>
<dbReference type="InterPro" id="IPR011009">
    <property type="entry name" value="Kinase-like_dom_sf"/>
</dbReference>
<evidence type="ECO:0000256" key="10">
    <source>
        <dbReference type="PROSITE-ProRule" id="PRU10141"/>
    </source>
</evidence>
<feature type="region of interest" description="Disordered" evidence="11">
    <location>
        <begin position="212"/>
        <end position="237"/>
    </location>
</feature>
<protein>
    <recommendedName>
        <fullName evidence="1">non-specific serine/threonine protein kinase</fullName>
        <ecNumber evidence="1">2.7.11.1</ecNumber>
    </recommendedName>
</protein>
<dbReference type="Gene3D" id="3.30.200.20">
    <property type="entry name" value="Phosphorylase Kinase, domain 1"/>
    <property type="match status" value="1"/>
</dbReference>
<dbReference type="GO" id="GO:0005524">
    <property type="term" value="F:ATP binding"/>
    <property type="evidence" value="ECO:0007669"/>
    <property type="project" value="UniProtKB-UniRule"/>
</dbReference>
<dbReference type="FunFam" id="1.10.510.10:FF:000029">
    <property type="entry name" value="Homeodomain-interacting protein kinase 2 isoform 1"/>
    <property type="match status" value="1"/>
</dbReference>
<dbReference type="InterPro" id="IPR000719">
    <property type="entry name" value="Prot_kinase_dom"/>
</dbReference>
<dbReference type="PANTHER" id="PTHR24058:SF17">
    <property type="entry name" value="HOMEODOMAIN INTERACTING PROTEIN KINASE, ISOFORM D"/>
    <property type="match status" value="1"/>
</dbReference>
<evidence type="ECO:0000256" key="2">
    <source>
        <dbReference type="ARBA" id="ARBA00022527"/>
    </source>
</evidence>
<dbReference type="SUPFAM" id="SSF56112">
    <property type="entry name" value="Protein kinase-like (PK-like)"/>
    <property type="match status" value="1"/>
</dbReference>
<feature type="domain" description="Protein kinase" evidence="12">
    <location>
        <begin position="258"/>
        <end position="573"/>
    </location>
</feature>
<keyword evidence="6 10" id="KW-0067">ATP-binding</keyword>
<reference evidence="13 14" key="2">
    <citation type="submission" date="2018-11" db="EMBL/GenBank/DDBJ databases">
        <authorList>
            <consortium name="Pathogen Informatics"/>
        </authorList>
    </citation>
    <scope>NUCLEOTIDE SEQUENCE [LARGE SCALE GENOMIC DNA]</scope>
</reference>
<feature type="compositionally biased region" description="Polar residues" evidence="11">
    <location>
        <begin position="820"/>
        <end position="846"/>
    </location>
</feature>
<dbReference type="AlphaFoldDB" id="A0A158PQJ1"/>
<dbReference type="Pfam" id="PF00069">
    <property type="entry name" value="Pkinase"/>
    <property type="match status" value="1"/>
</dbReference>
<dbReference type="GO" id="GO:0004713">
    <property type="term" value="F:protein tyrosine kinase activity"/>
    <property type="evidence" value="ECO:0007669"/>
    <property type="project" value="TreeGrafter"/>
</dbReference>
<dbReference type="PROSITE" id="PS00108">
    <property type="entry name" value="PROTEIN_KINASE_ST"/>
    <property type="match status" value="1"/>
</dbReference>
<evidence type="ECO:0000259" key="12">
    <source>
        <dbReference type="PROSITE" id="PS50011"/>
    </source>
</evidence>
<keyword evidence="3" id="KW-0808">Transferase</keyword>
<dbReference type="STRING" id="6280.A0A158PQJ1"/>
<dbReference type="EC" id="2.7.11.1" evidence="1"/>
<dbReference type="PROSITE" id="PS00107">
    <property type="entry name" value="PROTEIN_KINASE_ATP"/>
    <property type="match status" value="1"/>
</dbReference>
<dbReference type="EMBL" id="UZAD01000258">
    <property type="protein sequence ID" value="VDN83331.1"/>
    <property type="molecule type" value="Genomic_DNA"/>
</dbReference>
<gene>
    <name evidence="13" type="ORF">BPAG_LOCUS2145</name>
</gene>
<evidence type="ECO:0000256" key="9">
    <source>
        <dbReference type="ARBA" id="ARBA00061380"/>
    </source>
</evidence>
<evidence type="ECO:0000313" key="15">
    <source>
        <dbReference type="WBParaSite" id="BPAG_0000217501-mRNA-1"/>
    </source>
</evidence>
<feature type="region of interest" description="Disordered" evidence="11">
    <location>
        <begin position="820"/>
        <end position="856"/>
    </location>
</feature>
<dbReference type="Gene3D" id="1.10.510.10">
    <property type="entry name" value="Transferase(Phosphotransferase) domain 1"/>
    <property type="match status" value="1"/>
</dbReference>
<dbReference type="InterPro" id="IPR050494">
    <property type="entry name" value="Ser_Thr_dual-spec_kinase"/>
</dbReference>
<reference evidence="15" key="1">
    <citation type="submission" date="2016-04" db="UniProtKB">
        <authorList>
            <consortium name="WormBaseParasite"/>
        </authorList>
    </citation>
    <scope>IDENTIFICATION</scope>
</reference>
<sequence length="1002" mass="110361">MYMYVLGGVILANRRRERKTLRSRRDRSSQVSSNGISSFDGIHVGVFLGMPDPQDGCRRKRKYSEGQPSVAPLQQLLNQHHQQQQHQLMPTLANTPSNHTVSLSFSVFSKRSLNDLCYWLMQTRASLCHVFCTVFIPYQTAGYLTWKHRDGVSRKSNIETCDMKQLHEAYTQHNNTSATTTDHRAPPIKRKPVDQAENSKVDVPVQVVNSLPGNKTGIKTNSNKQFNNKTGARTKPSTEGEYQLIKNEVLVSPYRNQYEVLEFLGKGTFGQVVKAWKKGTNEIVAIKILKKHPSLSNENAEEFNFVRAYECFQHKHHTCLVFEMLEQNLYDFLKQNKFNPLPLSSIRPIVQQVLTALLKLKHLGLIHADLKPENIMLVDPSNQPFRVKVIDFGSASHRSKAVTNTYLQSRYYRAPEIILGLPFREAIDMWSLGCVIAELYLGWPLYPGSSEFDQIRYIVQTQGPPPLQMLSTAAKTHRFFKQIHDNGVAPYWRLKTPEEHEQETSSKSKETRKYVFNNLDDVSQVNIPTDLDDVDKECEQLDRADFVNILKKMLSIDQDKRITPAEGLQHPFVTMGHIAHQRMEVCNRNGRTAAHSQLLQHRNAATASQSSAPTVTLGASAPIINAPVAAAAPQNVAPTIPQVPQLQQAELTHLLNQYGAATAAAAVAGTQSCNLPFVYQPLTVYPYAARQAPFASFMNPHAAAAAAAGTLVPQLVSIPFVDGPMLATQAIPPAPAAWTQAATASLMPWTLPNTTALFANEFILPAHLQTTRNVAALAAAVAAGSPFSHLLAPQIKNYPDLANTDPAALFWSDLVQQQQVRGRQAPTASTNSNGSLPTSTNLSNLRMRSGPSGLAKDPAIIAAGPRMNSTASGLETPKYQLEAARTAKSMKVKSTPSPSISVITLSSTDEDDDQNIVGLSNENASIASSVSSSILSSNSSVLIPPSTTGVVRKPSARCAVVRPMIDVKREVDDASKTSIRNLFPSVDFATTLNTTFPPYYGH</sequence>
<evidence type="ECO:0000256" key="6">
    <source>
        <dbReference type="ARBA" id="ARBA00022840"/>
    </source>
</evidence>
<evidence type="ECO:0000256" key="8">
    <source>
        <dbReference type="ARBA" id="ARBA00048679"/>
    </source>
</evidence>
<comment type="catalytic activity">
    <reaction evidence="7">
        <text>L-threonyl-[protein] + ATP = O-phospho-L-threonyl-[protein] + ADP + H(+)</text>
        <dbReference type="Rhea" id="RHEA:46608"/>
        <dbReference type="Rhea" id="RHEA-COMP:11060"/>
        <dbReference type="Rhea" id="RHEA-COMP:11605"/>
        <dbReference type="ChEBI" id="CHEBI:15378"/>
        <dbReference type="ChEBI" id="CHEBI:30013"/>
        <dbReference type="ChEBI" id="CHEBI:30616"/>
        <dbReference type="ChEBI" id="CHEBI:61977"/>
        <dbReference type="ChEBI" id="CHEBI:456216"/>
        <dbReference type="EC" id="2.7.11.1"/>
    </reaction>
</comment>
<dbReference type="PANTHER" id="PTHR24058">
    <property type="entry name" value="DUAL SPECIFICITY PROTEIN KINASE"/>
    <property type="match status" value="1"/>
</dbReference>
<dbReference type="InterPro" id="IPR008271">
    <property type="entry name" value="Ser/Thr_kinase_AS"/>
</dbReference>
<dbReference type="Proteomes" id="UP000278627">
    <property type="component" value="Unassembled WGS sequence"/>
</dbReference>
<dbReference type="GO" id="GO:0005737">
    <property type="term" value="C:cytoplasm"/>
    <property type="evidence" value="ECO:0007669"/>
    <property type="project" value="TreeGrafter"/>
</dbReference>
<evidence type="ECO:0000256" key="5">
    <source>
        <dbReference type="ARBA" id="ARBA00022777"/>
    </source>
</evidence>
<comment type="similarity">
    <text evidence="9">Belongs to the protein kinase superfamily. CMGC Ser/Thr protein kinase family. HIPK subfamily.</text>
</comment>
<evidence type="ECO:0000256" key="1">
    <source>
        <dbReference type="ARBA" id="ARBA00012513"/>
    </source>
</evidence>
<evidence type="ECO:0000313" key="14">
    <source>
        <dbReference type="Proteomes" id="UP000278627"/>
    </source>
</evidence>
<comment type="catalytic activity">
    <reaction evidence="8">
        <text>L-seryl-[protein] + ATP = O-phospho-L-seryl-[protein] + ADP + H(+)</text>
        <dbReference type="Rhea" id="RHEA:17989"/>
        <dbReference type="Rhea" id="RHEA-COMP:9863"/>
        <dbReference type="Rhea" id="RHEA-COMP:11604"/>
        <dbReference type="ChEBI" id="CHEBI:15378"/>
        <dbReference type="ChEBI" id="CHEBI:29999"/>
        <dbReference type="ChEBI" id="CHEBI:30616"/>
        <dbReference type="ChEBI" id="CHEBI:83421"/>
        <dbReference type="ChEBI" id="CHEBI:456216"/>
        <dbReference type="EC" id="2.7.11.1"/>
    </reaction>
</comment>
<keyword evidence="2" id="KW-0723">Serine/threonine-protein kinase</keyword>
<dbReference type="GO" id="GO:0005634">
    <property type="term" value="C:nucleus"/>
    <property type="evidence" value="ECO:0007669"/>
    <property type="project" value="TreeGrafter"/>
</dbReference>
<dbReference type="InterPro" id="IPR017441">
    <property type="entry name" value="Protein_kinase_ATP_BS"/>
</dbReference>
<name>A0A158PQJ1_BRUPA</name>
<dbReference type="GO" id="GO:0004674">
    <property type="term" value="F:protein serine/threonine kinase activity"/>
    <property type="evidence" value="ECO:0007669"/>
    <property type="project" value="UniProtKB-KW"/>
</dbReference>
<proteinExistence type="inferred from homology"/>
<keyword evidence="14" id="KW-1185">Reference proteome</keyword>
<evidence type="ECO:0000256" key="11">
    <source>
        <dbReference type="SAM" id="MobiDB-lite"/>
    </source>
</evidence>
<keyword evidence="5" id="KW-0418">Kinase</keyword>
<dbReference type="CDD" id="cd14211">
    <property type="entry name" value="STKc_HIPK"/>
    <property type="match status" value="1"/>
</dbReference>
<dbReference type="SMART" id="SM00220">
    <property type="entry name" value="S_TKc"/>
    <property type="match status" value="1"/>
</dbReference>
<feature type="binding site" evidence="10">
    <location>
        <position position="287"/>
    </location>
    <ligand>
        <name>ATP</name>
        <dbReference type="ChEBI" id="CHEBI:30616"/>
    </ligand>
</feature>
<evidence type="ECO:0000256" key="7">
    <source>
        <dbReference type="ARBA" id="ARBA00047899"/>
    </source>
</evidence>
<feature type="region of interest" description="Disordered" evidence="11">
    <location>
        <begin position="17"/>
        <end position="36"/>
    </location>
</feature>
<organism evidence="15">
    <name type="scientific">Brugia pahangi</name>
    <name type="common">Filarial nematode worm</name>
    <dbReference type="NCBI Taxonomy" id="6280"/>
    <lineage>
        <taxon>Eukaryota</taxon>
        <taxon>Metazoa</taxon>
        <taxon>Ecdysozoa</taxon>
        <taxon>Nematoda</taxon>
        <taxon>Chromadorea</taxon>
        <taxon>Rhabditida</taxon>
        <taxon>Spirurina</taxon>
        <taxon>Spiruromorpha</taxon>
        <taxon>Filarioidea</taxon>
        <taxon>Onchocercidae</taxon>
        <taxon>Brugia</taxon>
    </lineage>
</organism>